<protein>
    <submittedName>
        <fullName evidence="1">Uncharacterized protein</fullName>
    </submittedName>
</protein>
<reference evidence="1 2" key="1">
    <citation type="submission" date="2018-02" db="EMBL/GenBank/DDBJ databases">
        <authorList>
            <person name="Cohen D.B."/>
            <person name="Kent A.D."/>
        </authorList>
    </citation>
    <scope>NUCLEOTIDE SEQUENCE [LARGE SCALE GENOMIC DNA]</scope>
    <source>
        <strain evidence="1 2">CCAP 1448/3</strain>
    </source>
</reference>
<name>A0A2T1C3D0_9CYAN</name>
<evidence type="ECO:0000313" key="1">
    <source>
        <dbReference type="EMBL" id="PSB02772.1"/>
    </source>
</evidence>
<evidence type="ECO:0000313" key="2">
    <source>
        <dbReference type="Proteomes" id="UP000238762"/>
    </source>
</evidence>
<gene>
    <name evidence="1" type="ORF">C7B64_11510</name>
</gene>
<organism evidence="1 2">
    <name type="scientific">Merismopedia glauca CCAP 1448/3</name>
    <dbReference type="NCBI Taxonomy" id="1296344"/>
    <lineage>
        <taxon>Bacteria</taxon>
        <taxon>Bacillati</taxon>
        <taxon>Cyanobacteriota</taxon>
        <taxon>Cyanophyceae</taxon>
        <taxon>Synechococcales</taxon>
        <taxon>Merismopediaceae</taxon>
        <taxon>Merismopedia</taxon>
    </lineage>
</organism>
<proteinExistence type="predicted"/>
<reference evidence="1 2" key="2">
    <citation type="submission" date="2018-03" db="EMBL/GenBank/DDBJ databases">
        <title>The ancient ancestry and fast evolution of plastids.</title>
        <authorList>
            <person name="Moore K.R."/>
            <person name="Magnabosco C."/>
            <person name="Momper L."/>
            <person name="Gold D.A."/>
            <person name="Bosak T."/>
            <person name="Fournier G.P."/>
        </authorList>
    </citation>
    <scope>NUCLEOTIDE SEQUENCE [LARGE SCALE GENOMIC DNA]</scope>
    <source>
        <strain evidence="1 2">CCAP 1448/3</strain>
    </source>
</reference>
<comment type="caution">
    <text evidence="1">The sequence shown here is derived from an EMBL/GenBank/DDBJ whole genome shotgun (WGS) entry which is preliminary data.</text>
</comment>
<keyword evidence="2" id="KW-1185">Reference proteome</keyword>
<accession>A0A2T1C3D0</accession>
<dbReference type="Proteomes" id="UP000238762">
    <property type="component" value="Unassembled WGS sequence"/>
</dbReference>
<dbReference type="AlphaFoldDB" id="A0A2T1C3D0"/>
<dbReference type="EMBL" id="PVWJ01000049">
    <property type="protein sequence ID" value="PSB02772.1"/>
    <property type="molecule type" value="Genomic_DNA"/>
</dbReference>
<sequence length="575" mass="64180">MVMLADLAPRTRVIVKANSRFRKDVEGVVSEEKPSSKNPGQVPVYIMAGRNTGVYWYKPEQLTPIKDASPVKGNTPPDPIPYPQGTLLQITSTGIEIGQAMEWWLKVAVATGESELHGTSRSHRTVIRAIDPTTGELVSHSWRTECLKPIPSGEEVEAVEQLLAAIDQESQISPSVEILPLSRQSGSESDPFQVSDWVTNGTQVGVVDALEITPSLEPQVWVEWMDGGESRCPTLEQPVNLQVLEPNWDCGYRRGSQALLNDLVVTVVGFVWGQGSPKPMVETDSRVLICTNFECLLPIEVIASSSTFELTTVELLEELSFDEAQERQRLERKVERAFYEAGCALRQLRDLRLYRSTHKTFEAYCQDRFGFSRQSASYLIRSAGVYENLSTNGCQILPNNERQVRPLTVLESTEQVEAWEQAVEQAGGKVPSARVVKGIVDRSIKAKNRFSAKDFCLPGDAFTLCHLQDSERRYNGCWCIAIKLFDFSIMVDTALGSLQVKPENLARVDYPGINEKLTTVLKRIHSLDDLVKQEESAKAILNSLSKKLYLTAFDERLLDCMEQHFCATNSVDSSS</sequence>